<dbReference type="Proteomes" id="UP001259492">
    <property type="component" value="Unassembled WGS sequence"/>
</dbReference>
<evidence type="ECO:0000259" key="2">
    <source>
        <dbReference type="Pfam" id="PF18962"/>
    </source>
</evidence>
<protein>
    <submittedName>
        <fullName evidence="3">M12 family metallo-peptidase</fullName>
    </submittedName>
</protein>
<keyword evidence="1" id="KW-0732">Signal</keyword>
<dbReference type="Pfam" id="PF18962">
    <property type="entry name" value="Por_Secre_tail"/>
    <property type="match status" value="1"/>
</dbReference>
<dbReference type="RefSeq" id="WP_311427172.1">
    <property type="nucleotide sequence ID" value="NZ_JAVRIA010000003.1"/>
</dbReference>
<dbReference type="SUPFAM" id="SSF55486">
    <property type="entry name" value="Metalloproteases ('zincins'), catalytic domain"/>
    <property type="match status" value="1"/>
</dbReference>
<proteinExistence type="predicted"/>
<evidence type="ECO:0000313" key="4">
    <source>
        <dbReference type="Proteomes" id="UP001259492"/>
    </source>
</evidence>
<evidence type="ECO:0000256" key="1">
    <source>
        <dbReference type="ARBA" id="ARBA00022729"/>
    </source>
</evidence>
<sequence>MKNKYTLPSKAIVLTMAFVMVFSMSFAQKTNLWSSASEDNLSQKTLVYIQDQPIEYLQYELKLEALKSRLEAAPNRREASFTQGVIVDFPNSDGTVEQYRVVEASVMQEALQNQHPELRSYKGQSITNPYNTVRFSITPFGLRSIKMSPDGVDYIEPATTDKTVYSVYSRASVPFVPFECGVEDEDIIDISRAEDTGTFQRNADDGQLRTFALALGCTEEYAAFQVAQAGLAEDAPEAERKAAVLANMVDVMTRVNALYERELSLTMELVSNNENVIFLSSPFLSNSNYSALINESQQFIDAFIGQPYDIGHMLTTGPGGLAFLNSPCTSIRAGAVSGTGAPIGSAFEGILMHEMGHQYGSPHTWNGSEGSCNPSNVSTSSAYEPGSGTTIMGYAGICGSQNIQTFRDLYFHQRSLQTMWNNISFGNSTCATQTASGNSAPSVDAGANYNIPIRTPYKLTATATDADGTESLTYCWEQYDLGPQGVPGETTMEGPLVRSFPPTSSPVRYIPRLEDVVANGGNSTQWEKLVLIERAINFRVTVRDNDPNGGNNDFDAMTINTVLSGFFRVTSQNAPGTVYDGNSTQTVTWDVAGTTENGINTSEVNILLSTDAGVTFDTVLAASVANDGSHDVVMPNVDAENCRIIVESVGNIFYNINLIPFELQAGLSVEDELLSNLSIYPNPNTGDFTIDFRPNTVNDIKIDLYDIRGRKVFSKDYEITSQFNENISVQNAMSGIYILRISDGIRSVERKLIIR</sequence>
<reference evidence="3 4" key="1">
    <citation type="submission" date="2023-09" db="EMBL/GenBank/DDBJ databases">
        <authorList>
            <person name="Rey-Velasco X."/>
        </authorList>
    </citation>
    <scope>NUCLEOTIDE SEQUENCE [LARGE SCALE GENOMIC DNA]</scope>
    <source>
        <strain evidence="3 4">W332</strain>
    </source>
</reference>
<dbReference type="EMBL" id="JAVRIA010000003">
    <property type="protein sequence ID" value="MDT0558404.1"/>
    <property type="molecule type" value="Genomic_DNA"/>
</dbReference>
<accession>A0ABU2YL29</accession>
<dbReference type="InterPro" id="IPR024079">
    <property type="entry name" value="MetalloPept_cat_dom_sf"/>
</dbReference>
<dbReference type="Gene3D" id="3.40.390.10">
    <property type="entry name" value="Collagenase (Catalytic Domain)"/>
    <property type="match status" value="1"/>
</dbReference>
<dbReference type="Pfam" id="PF13583">
    <property type="entry name" value="Reprolysin_4"/>
    <property type="match status" value="1"/>
</dbReference>
<dbReference type="InterPro" id="IPR026444">
    <property type="entry name" value="Secre_tail"/>
</dbReference>
<dbReference type="NCBIfam" id="TIGR04183">
    <property type="entry name" value="Por_Secre_tail"/>
    <property type="match status" value="1"/>
</dbReference>
<gene>
    <name evidence="3" type="ORF">RM697_07090</name>
</gene>
<comment type="caution">
    <text evidence="3">The sequence shown here is derived from an EMBL/GenBank/DDBJ whole genome shotgun (WGS) entry which is preliminary data.</text>
</comment>
<name>A0ABU2YL29_9FLAO</name>
<keyword evidence="4" id="KW-1185">Reference proteome</keyword>
<evidence type="ECO:0000313" key="3">
    <source>
        <dbReference type="EMBL" id="MDT0558404.1"/>
    </source>
</evidence>
<organism evidence="3 4">
    <name type="scientific">Microcosmobacter mediterraneus</name>
    <dbReference type="NCBI Taxonomy" id="3075607"/>
    <lineage>
        <taxon>Bacteria</taxon>
        <taxon>Pseudomonadati</taxon>
        <taxon>Bacteroidota</taxon>
        <taxon>Flavobacteriia</taxon>
        <taxon>Flavobacteriales</taxon>
        <taxon>Flavobacteriaceae</taxon>
        <taxon>Microcosmobacter</taxon>
    </lineage>
</organism>
<feature type="domain" description="Secretion system C-terminal sorting" evidence="2">
    <location>
        <begin position="679"/>
        <end position="754"/>
    </location>
</feature>